<dbReference type="RefSeq" id="WP_322411362.1">
    <property type="nucleotide sequence ID" value="NZ_CP139779.1"/>
</dbReference>
<gene>
    <name evidence="2" type="ORF">T9R20_04550</name>
</gene>
<keyword evidence="3" id="KW-1185">Reference proteome</keyword>
<accession>A0ABZ0VDD6</accession>
<evidence type="ECO:0008006" key="4">
    <source>
        <dbReference type="Google" id="ProtNLM"/>
    </source>
</evidence>
<feature type="transmembrane region" description="Helical" evidence="1">
    <location>
        <begin position="7"/>
        <end position="27"/>
    </location>
</feature>
<evidence type="ECO:0000256" key="1">
    <source>
        <dbReference type="SAM" id="Phobius"/>
    </source>
</evidence>
<keyword evidence="1" id="KW-0812">Transmembrane</keyword>
<feature type="transmembrane region" description="Helical" evidence="1">
    <location>
        <begin position="33"/>
        <end position="54"/>
    </location>
</feature>
<keyword evidence="1" id="KW-1133">Transmembrane helix</keyword>
<organism evidence="2 3">
    <name type="scientific">Microbacterium invictum</name>
    <dbReference type="NCBI Taxonomy" id="515415"/>
    <lineage>
        <taxon>Bacteria</taxon>
        <taxon>Bacillati</taxon>
        <taxon>Actinomycetota</taxon>
        <taxon>Actinomycetes</taxon>
        <taxon>Micrococcales</taxon>
        <taxon>Microbacteriaceae</taxon>
        <taxon>Microbacterium</taxon>
    </lineage>
</organism>
<dbReference type="EMBL" id="CP139779">
    <property type="protein sequence ID" value="WQB71244.1"/>
    <property type="molecule type" value="Genomic_DNA"/>
</dbReference>
<proteinExistence type="predicted"/>
<sequence>MNKGTIWTILGVIVAILIAWFLVNILFSVLAFVFKLAVVAVVAVIVFFVLRAVFTRDGSERP</sequence>
<dbReference type="Proteomes" id="UP001324533">
    <property type="component" value="Chromosome"/>
</dbReference>
<keyword evidence="1" id="KW-0472">Membrane</keyword>
<protein>
    <recommendedName>
        <fullName evidence="4">Flagellar biosynthesis protein FlhA</fullName>
    </recommendedName>
</protein>
<evidence type="ECO:0000313" key="2">
    <source>
        <dbReference type="EMBL" id="WQB71244.1"/>
    </source>
</evidence>
<name>A0ABZ0VDD6_9MICO</name>
<reference evidence="2 3" key="1">
    <citation type="submission" date="2023-06" db="EMBL/GenBank/DDBJ databases">
        <title>Rock-solubilizing bacteria, Microbacterium invictum, promotes re-establishment of vegetation in rocky wasteland by accelerating rock bio-weathering and reshaping soil bacterial community.</title>
        <authorList>
            <person name="Liu C."/>
        </authorList>
    </citation>
    <scope>NUCLEOTIDE SEQUENCE [LARGE SCALE GENOMIC DNA]</scope>
    <source>
        <strain evidence="2 3">X-18</strain>
    </source>
</reference>
<evidence type="ECO:0000313" key="3">
    <source>
        <dbReference type="Proteomes" id="UP001324533"/>
    </source>
</evidence>